<feature type="compositionally biased region" description="Gly residues" evidence="1">
    <location>
        <begin position="24"/>
        <end position="45"/>
    </location>
</feature>
<feature type="non-terminal residue" evidence="2">
    <location>
        <position position="1"/>
    </location>
</feature>
<protein>
    <submittedName>
        <fullName evidence="2">Uncharacterized protein</fullName>
    </submittedName>
</protein>
<evidence type="ECO:0000313" key="2">
    <source>
        <dbReference type="EMBL" id="CAA9435467.1"/>
    </source>
</evidence>
<reference evidence="2" key="1">
    <citation type="submission" date="2020-02" db="EMBL/GenBank/DDBJ databases">
        <authorList>
            <person name="Meier V. D."/>
        </authorList>
    </citation>
    <scope>NUCLEOTIDE SEQUENCE</scope>
    <source>
        <strain evidence="2">AVDCRST_MAG78</strain>
    </source>
</reference>
<organism evidence="2">
    <name type="scientific">uncultured Rubrobacteraceae bacterium</name>
    <dbReference type="NCBI Taxonomy" id="349277"/>
    <lineage>
        <taxon>Bacteria</taxon>
        <taxon>Bacillati</taxon>
        <taxon>Actinomycetota</taxon>
        <taxon>Rubrobacteria</taxon>
        <taxon>Rubrobacterales</taxon>
        <taxon>Rubrobacteraceae</taxon>
        <taxon>environmental samples</taxon>
    </lineage>
</organism>
<feature type="non-terminal residue" evidence="2">
    <location>
        <position position="95"/>
    </location>
</feature>
<dbReference type="EMBL" id="CADCVB010000134">
    <property type="protein sequence ID" value="CAA9435467.1"/>
    <property type="molecule type" value="Genomic_DNA"/>
</dbReference>
<evidence type="ECO:0000256" key="1">
    <source>
        <dbReference type="SAM" id="MobiDB-lite"/>
    </source>
</evidence>
<feature type="compositionally biased region" description="Low complexity" evidence="1">
    <location>
        <begin position="7"/>
        <end position="16"/>
    </location>
</feature>
<gene>
    <name evidence="2" type="ORF">AVDCRST_MAG78-1995</name>
</gene>
<proteinExistence type="predicted"/>
<name>A0A6J4QEL7_9ACTN</name>
<accession>A0A6J4QEL7</accession>
<sequence length="95" mass="9588">GWRLGDGRAASRGTTRGAREARGGARGCSGLGNSGHPRPGGGASRGGQRTRRGRACVGGGRGAGARRPPGGDRLRAVRRGPGEPGTASGWFGWRL</sequence>
<feature type="region of interest" description="Disordered" evidence="1">
    <location>
        <begin position="1"/>
        <end position="95"/>
    </location>
</feature>
<dbReference type="AlphaFoldDB" id="A0A6J4QEL7"/>